<feature type="transmembrane region" description="Helical" evidence="1">
    <location>
        <begin position="116"/>
        <end position="136"/>
    </location>
</feature>
<keyword evidence="3" id="KW-1185">Reference proteome</keyword>
<gene>
    <name evidence="2" type="ORF">Q5716_10495</name>
</gene>
<dbReference type="RefSeq" id="WP_305003085.1">
    <property type="nucleotide sequence ID" value="NZ_JAUQUB010000002.1"/>
</dbReference>
<feature type="transmembrane region" description="Helical" evidence="1">
    <location>
        <begin position="38"/>
        <end position="59"/>
    </location>
</feature>
<evidence type="ECO:0000313" key="3">
    <source>
        <dbReference type="Proteomes" id="UP001241072"/>
    </source>
</evidence>
<keyword evidence="1" id="KW-1133">Transmembrane helix</keyword>
<dbReference type="EMBL" id="JAUQUB010000002">
    <property type="protein sequence ID" value="MDO7882652.1"/>
    <property type="molecule type" value="Genomic_DNA"/>
</dbReference>
<evidence type="ECO:0000313" key="2">
    <source>
        <dbReference type="EMBL" id="MDO7882652.1"/>
    </source>
</evidence>
<keyword evidence="1" id="KW-0812">Transmembrane</keyword>
<comment type="caution">
    <text evidence="2">The sequence shown here is derived from an EMBL/GenBank/DDBJ whole genome shotgun (WGS) entry which is preliminary data.</text>
</comment>
<keyword evidence="1" id="KW-0472">Membrane</keyword>
<feature type="transmembrane region" description="Helical" evidence="1">
    <location>
        <begin position="79"/>
        <end position="104"/>
    </location>
</feature>
<sequence>MTRTKPLHLVVLAALGAALAWFLQTALAASGNAIVLPPVTLAFALALIGGIVVLMALPVRRVSRRVEGATVDPFYATRVVMLAKASSLSGALLGGAGLGITAYLLSRSVIPGVGSVAMALASTVGAIILLVGGLVAEHMCTIPPDDDDPREGRPDPRGLS</sequence>
<organism evidence="2 3">
    <name type="scientific">Antiquaquibacter soli</name>
    <dbReference type="NCBI Taxonomy" id="3064523"/>
    <lineage>
        <taxon>Bacteria</taxon>
        <taxon>Bacillati</taxon>
        <taxon>Actinomycetota</taxon>
        <taxon>Actinomycetes</taxon>
        <taxon>Micrococcales</taxon>
        <taxon>Microbacteriaceae</taxon>
        <taxon>Antiquaquibacter</taxon>
    </lineage>
</organism>
<name>A0ABT9BQE3_9MICO</name>
<proteinExistence type="predicted"/>
<dbReference type="Pfam" id="PF11377">
    <property type="entry name" value="DUF3180"/>
    <property type="match status" value="1"/>
</dbReference>
<dbReference type="Proteomes" id="UP001241072">
    <property type="component" value="Unassembled WGS sequence"/>
</dbReference>
<evidence type="ECO:0000256" key="1">
    <source>
        <dbReference type="SAM" id="Phobius"/>
    </source>
</evidence>
<protein>
    <submittedName>
        <fullName evidence="2">DUF3180 domain-containing protein</fullName>
    </submittedName>
</protein>
<accession>A0ABT9BQE3</accession>
<dbReference type="InterPro" id="IPR021517">
    <property type="entry name" value="DUF3180"/>
</dbReference>
<reference evidence="2 3" key="1">
    <citation type="submission" date="2023-07" db="EMBL/GenBank/DDBJ databases">
        <title>Protaetiibacter sp. nov WY-16 isolated from soil.</title>
        <authorList>
            <person name="Liu B."/>
            <person name="Wan Y."/>
        </authorList>
    </citation>
    <scope>NUCLEOTIDE SEQUENCE [LARGE SCALE GENOMIC DNA]</scope>
    <source>
        <strain evidence="2 3">WY-16</strain>
    </source>
</reference>